<comment type="function">
    <text evidence="5">Transcription activator.</text>
</comment>
<dbReference type="PANTHER" id="PTHR31602:SF46">
    <property type="entry name" value="GROWTH-REGULATING FACTOR 6"/>
    <property type="match status" value="1"/>
</dbReference>
<name>A0AAD3XGY0_NEPGR</name>
<dbReference type="GO" id="GO:0005634">
    <property type="term" value="C:nucleus"/>
    <property type="evidence" value="ECO:0007669"/>
    <property type="project" value="UniProtKB-SubCell"/>
</dbReference>
<protein>
    <recommendedName>
        <fullName evidence="5">Growth-regulating factor</fullName>
    </recommendedName>
</protein>
<comment type="caution">
    <text evidence="9">The sequence shown here is derived from an EMBL/GenBank/DDBJ whole genome shotgun (WGS) entry which is preliminary data.</text>
</comment>
<evidence type="ECO:0000256" key="6">
    <source>
        <dbReference type="SAM" id="MobiDB-lite"/>
    </source>
</evidence>
<comment type="domain">
    <text evidence="5">The QLQ domain and WRC domain may be involved in protein-protein interaction and DNA-binding, respectively.</text>
</comment>
<dbReference type="PROSITE" id="PS51667">
    <property type="entry name" value="WRC"/>
    <property type="match status" value="1"/>
</dbReference>
<comment type="similarity">
    <text evidence="2 5">Belongs to the GRF family.</text>
</comment>
<evidence type="ECO:0000256" key="5">
    <source>
        <dbReference type="RuleBase" id="RU367127"/>
    </source>
</evidence>
<evidence type="ECO:0000256" key="4">
    <source>
        <dbReference type="PROSITE-ProRule" id="PRU01002"/>
    </source>
</evidence>
<keyword evidence="3 4" id="KW-0539">Nucleus</keyword>
<evidence type="ECO:0000313" key="10">
    <source>
        <dbReference type="Proteomes" id="UP001279734"/>
    </source>
</evidence>
<evidence type="ECO:0000259" key="7">
    <source>
        <dbReference type="PROSITE" id="PS51666"/>
    </source>
</evidence>
<feature type="compositionally biased region" description="Polar residues" evidence="6">
    <location>
        <begin position="353"/>
        <end position="362"/>
    </location>
</feature>
<evidence type="ECO:0000313" key="9">
    <source>
        <dbReference type="EMBL" id="GMH04108.1"/>
    </source>
</evidence>
<feature type="region of interest" description="Disordered" evidence="6">
    <location>
        <begin position="328"/>
        <end position="362"/>
    </location>
</feature>
<evidence type="ECO:0000256" key="1">
    <source>
        <dbReference type="ARBA" id="ARBA00004123"/>
    </source>
</evidence>
<feature type="domain" description="QLQ" evidence="7">
    <location>
        <begin position="8"/>
        <end position="43"/>
    </location>
</feature>
<dbReference type="Pfam" id="PF08880">
    <property type="entry name" value="QLQ"/>
    <property type="match status" value="1"/>
</dbReference>
<keyword evidence="5" id="KW-0804">Transcription</keyword>
<gene>
    <name evidence="9" type="ORF">Nepgr_005947</name>
</gene>
<feature type="short sequence motif" description="Bipartite nuclear localization signal" evidence="4">
    <location>
        <begin position="80"/>
        <end position="90"/>
    </location>
</feature>
<proteinExistence type="inferred from homology"/>
<evidence type="ECO:0000259" key="8">
    <source>
        <dbReference type="PROSITE" id="PS51667"/>
    </source>
</evidence>
<dbReference type="AlphaFoldDB" id="A0AAD3XGY0"/>
<dbReference type="InterPro" id="IPR031137">
    <property type="entry name" value="GRF"/>
</dbReference>
<dbReference type="PROSITE" id="PS51666">
    <property type="entry name" value="QLQ"/>
    <property type="match status" value="1"/>
</dbReference>
<feature type="region of interest" description="Disordered" evidence="6">
    <location>
        <begin position="137"/>
        <end position="162"/>
    </location>
</feature>
<dbReference type="SMART" id="SM00951">
    <property type="entry name" value="QLQ"/>
    <property type="match status" value="1"/>
</dbReference>
<dbReference type="Proteomes" id="UP001279734">
    <property type="component" value="Unassembled WGS sequence"/>
</dbReference>
<dbReference type="InterPro" id="IPR014978">
    <property type="entry name" value="Gln-Leu-Gln_QLQ"/>
</dbReference>
<dbReference type="GO" id="GO:0006351">
    <property type="term" value="P:DNA-templated transcription"/>
    <property type="evidence" value="ECO:0007669"/>
    <property type="project" value="UniProtKB-UniRule"/>
</dbReference>
<comment type="subcellular location">
    <subcellularLocation>
        <location evidence="1 4 5">Nucleus</location>
    </subcellularLocation>
</comment>
<dbReference type="PANTHER" id="PTHR31602">
    <property type="entry name" value="GROWTH-REGULATING FACTOR 5"/>
    <property type="match status" value="1"/>
</dbReference>
<dbReference type="GO" id="GO:0006355">
    <property type="term" value="P:regulation of DNA-templated transcription"/>
    <property type="evidence" value="ECO:0007669"/>
    <property type="project" value="InterPro"/>
</dbReference>
<dbReference type="GO" id="GO:0099402">
    <property type="term" value="P:plant organ development"/>
    <property type="evidence" value="ECO:0007669"/>
    <property type="project" value="UniProtKB-ARBA"/>
</dbReference>
<dbReference type="InterPro" id="IPR014977">
    <property type="entry name" value="WRC_dom"/>
</dbReference>
<organism evidence="9 10">
    <name type="scientific">Nepenthes gracilis</name>
    <name type="common">Slender pitcher plant</name>
    <dbReference type="NCBI Taxonomy" id="150966"/>
    <lineage>
        <taxon>Eukaryota</taxon>
        <taxon>Viridiplantae</taxon>
        <taxon>Streptophyta</taxon>
        <taxon>Embryophyta</taxon>
        <taxon>Tracheophyta</taxon>
        <taxon>Spermatophyta</taxon>
        <taxon>Magnoliopsida</taxon>
        <taxon>eudicotyledons</taxon>
        <taxon>Gunneridae</taxon>
        <taxon>Pentapetalae</taxon>
        <taxon>Caryophyllales</taxon>
        <taxon>Nepenthaceae</taxon>
        <taxon>Nepenthes</taxon>
    </lineage>
</organism>
<evidence type="ECO:0000256" key="3">
    <source>
        <dbReference type="ARBA" id="ARBA00023242"/>
    </source>
</evidence>
<feature type="compositionally biased region" description="Low complexity" evidence="6">
    <location>
        <begin position="137"/>
        <end position="160"/>
    </location>
</feature>
<feature type="compositionally biased region" description="Polar residues" evidence="6">
    <location>
        <begin position="334"/>
        <end position="346"/>
    </location>
</feature>
<keyword evidence="10" id="KW-1185">Reference proteome</keyword>
<feature type="domain" description="WRC" evidence="8">
    <location>
        <begin position="75"/>
        <end position="119"/>
    </location>
</feature>
<reference evidence="9" key="1">
    <citation type="submission" date="2023-05" db="EMBL/GenBank/DDBJ databases">
        <title>Nepenthes gracilis genome sequencing.</title>
        <authorList>
            <person name="Fukushima K."/>
        </authorList>
    </citation>
    <scope>NUCLEOTIDE SEQUENCE</scope>
    <source>
        <strain evidence="9">SING2019-196</strain>
    </source>
</reference>
<sequence length="362" mass="40501">MSGRSKFPFTSSQWQELEHQALIYKYMAAGMSIPPDLLFTVKRSLDSSLSSKFFPFQTSPIGWNPYQMGYGKKLDPEPGRCRRTDGKKWRCSKEAYPDSKYCERHMHRGKNRSRKPVEVSTTAAAAAAAAILDNHHPSSTISSITKTTPSTANPTLHSLSPFPPPLSATTSYDTHHLLYPHSSSSRPPGITLSAQDSGAPLLLESGSFRERYLPGMKGEVGEHAFFSETSGTMRGLSGSSMDEAWQLNHFKLGGGTSLNQPKNNICPDLQSGYPYLELKSETSKQEKQSQQCYVWGRDFNCDLSMKLERENEPQKTIHHFFDEWPPKGRDSWHDSSTTQLSISTPIPSHDFFRSNSTTHNDG</sequence>
<accession>A0AAD3XGY0</accession>
<keyword evidence="5" id="KW-0010">Activator</keyword>
<feature type="short sequence motif" description="Bipartite nuclear localization signal" evidence="4">
    <location>
        <begin position="108"/>
        <end position="115"/>
    </location>
</feature>
<dbReference type="EMBL" id="BSYO01000004">
    <property type="protein sequence ID" value="GMH04108.1"/>
    <property type="molecule type" value="Genomic_DNA"/>
</dbReference>
<keyword evidence="5" id="KW-0805">Transcription regulation</keyword>
<dbReference type="GO" id="GO:0005524">
    <property type="term" value="F:ATP binding"/>
    <property type="evidence" value="ECO:0007669"/>
    <property type="project" value="UniProtKB-UniRule"/>
</dbReference>
<dbReference type="Pfam" id="PF08879">
    <property type="entry name" value="WRC"/>
    <property type="match status" value="1"/>
</dbReference>
<evidence type="ECO:0000256" key="2">
    <source>
        <dbReference type="ARBA" id="ARBA00008122"/>
    </source>
</evidence>